<dbReference type="EMBL" id="CP012159">
    <property type="protein sequence ID" value="AKT39599.1"/>
    <property type="molecule type" value="Genomic_DNA"/>
</dbReference>
<sequence length="263" mass="29379">MLRIHADQLAIFEHAALHDFEEEMVEHCAVLSPWIEAAIDRGGQVAIVRAAIARAADYGFTLKGPVRLFIELGFLLGHGFDADVQYPWARMLLTRAGETRPRGADIEQMDCAAGLHGAARDALRVIRGPGDQALCSALRRFSDLMSRPLSSQRDDVTRMALTRFKHVHPEKFAFVGELALRTLVAEATEEAARHGLDTPWDILLLVSCMFLYGQGCTRDPSLPWIAHAFADETSASPALRSLRFEEQMRRTIRDTLAAMERNR</sequence>
<proteinExistence type="predicted"/>
<dbReference type="OrthoDB" id="5504085at2"/>
<reference evidence="1 2" key="1">
    <citation type="submission" date="2015-07" db="EMBL/GenBank/DDBJ databases">
        <title>Genome analysis of myxobacterium Chondromyces crocatus Cm c5 reveals a high potential for natural compound synthesis and the genetic basis for the loss of fruiting body formation.</title>
        <authorList>
            <person name="Zaburannyi N."/>
            <person name="Bunk B."/>
            <person name="Maier J."/>
            <person name="Overmann J."/>
            <person name="Mueller R."/>
        </authorList>
    </citation>
    <scope>NUCLEOTIDE SEQUENCE [LARGE SCALE GENOMIC DNA]</scope>
    <source>
        <strain evidence="1 2">Cm c5</strain>
    </source>
</reference>
<dbReference type="AlphaFoldDB" id="A0A0K1EFI2"/>
<accession>A0A0K1EFI2</accession>
<dbReference type="Proteomes" id="UP000067626">
    <property type="component" value="Chromosome"/>
</dbReference>
<dbReference type="KEGG" id="ccro:CMC5_037480"/>
<evidence type="ECO:0000313" key="1">
    <source>
        <dbReference type="EMBL" id="AKT39599.1"/>
    </source>
</evidence>
<evidence type="ECO:0000313" key="2">
    <source>
        <dbReference type="Proteomes" id="UP000067626"/>
    </source>
</evidence>
<dbReference type="STRING" id="52.CMC5_037480"/>
<protein>
    <submittedName>
        <fullName evidence="1">Uncharacterized protein</fullName>
    </submittedName>
</protein>
<dbReference type="RefSeq" id="WP_050431658.1">
    <property type="nucleotide sequence ID" value="NZ_CP012159.1"/>
</dbReference>
<keyword evidence="2" id="KW-1185">Reference proteome</keyword>
<organism evidence="1 2">
    <name type="scientific">Chondromyces crocatus</name>
    <dbReference type="NCBI Taxonomy" id="52"/>
    <lineage>
        <taxon>Bacteria</taxon>
        <taxon>Pseudomonadati</taxon>
        <taxon>Myxococcota</taxon>
        <taxon>Polyangia</taxon>
        <taxon>Polyangiales</taxon>
        <taxon>Polyangiaceae</taxon>
        <taxon>Chondromyces</taxon>
    </lineage>
</organism>
<name>A0A0K1EFI2_CHOCO</name>
<gene>
    <name evidence="1" type="ORF">CMC5_037480</name>
</gene>